<evidence type="ECO:0000313" key="2">
    <source>
        <dbReference type="Proteomes" id="UP000593910"/>
    </source>
</evidence>
<name>A0A7M1AWI0_9BACT</name>
<evidence type="ECO:0000313" key="1">
    <source>
        <dbReference type="EMBL" id="QOP40948.1"/>
    </source>
</evidence>
<dbReference type="Proteomes" id="UP000593910">
    <property type="component" value="Chromosome"/>
</dbReference>
<dbReference type="EMBL" id="CP041165">
    <property type="protein sequence ID" value="QOP40948.1"/>
    <property type="molecule type" value="Genomic_DNA"/>
</dbReference>
<dbReference type="AlphaFoldDB" id="A0A7M1AWI0"/>
<keyword evidence="2" id="KW-1185">Reference proteome</keyword>
<dbReference type="KEGG" id="smax:FJR03_04005"/>
<dbReference type="RefSeq" id="WP_193114368.1">
    <property type="nucleotide sequence ID" value="NZ_CP041165.1"/>
</dbReference>
<reference evidence="1 2" key="1">
    <citation type="submission" date="2019-06" db="EMBL/GenBank/DDBJ databases">
        <title>Sulfurimonas gotlandica sp. nov., a chemoautotrophic and psychrotolerant epsilonproteobacterium isolated from a pelagic redoxcline, and an emended description of the genus Sulfurimonas.</title>
        <authorList>
            <person name="Wang S."/>
            <person name="Jiang L."/>
            <person name="Shao Z."/>
        </authorList>
    </citation>
    <scope>NUCLEOTIDE SEQUENCE [LARGE SCALE GENOMIC DNA]</scope>
    <source>
        <strain evidence="1 2">B2</strain>
    </source>
</reference>
<organism evidence="1 2">
    <name type="scientific">Sulfurimonas marina</name>
    <dbReference type="NCBI Taxonomy" id="2590551"/>
    <lineage>
        <taxon>Bacteria</taxon>
        <taxon>Pseudomonadati</taxon>
        <taxon>Campylobacterota</taxon>
        <taxon>Epsilonproteobacteria</taxon>
        <taxon>Campylobacterales</taxon>
        <taxon>Sulfurimonadaceae</taxon>
        <taxon>Sulfurimonas</taxon>
    </lineage>
</organism>
<accession>A0A7M1AWI0</accession>
<sequence length="138" mass="16514">MKLFLQVFITLILFFSVSFADQYKEVRKISLKKDQQKKILVKYENKEKLFTFRWTLYVNGGLVVLRSYDKQVGQNVLELNHKNQSFRVALKPRGSSNYNVPYLLVKFKEFDYEKHEAIFELYNFNNKVQVTLEDLKNS</sequence>
<protein>
    <submittedName>
        <fullName evidence="1">Uncharacterized protein</fullName>
    </submittedName>
</protein>
<gene>
    <name evidence="1" type="ORF">FJR03_04005</name>
</gene>
<proteinExistence type="predicted"/>